<gene>
    <name evidence="7" type="ORF">CQ12_32530</name>
</gene>
<dbReference type="Proteomes" id="UP000050863">
    <property type="component" value="Unassembled WGS sequence"/>
</dbReference>
<sequence>MTLSASAHGQSKSGATGDDSRTVLPRSATPFAGQIGQTWQQSRPDFPKPLAAPEGAPNVLLILTDDTGFGHASTFGGGAATPVLEQLARDGLRYNRFHTTALCSPTRAALLTGRNHHSVGTGVIMEMATGYPGYTGIVPDSTVGVPEILRLNGYATGCFGKWHNTPATEVSAAGPFERWPTGSTWGCNTFYGFMAGETDQYYPVLYRNTTPLNPPRTPEQGYSFSEDMADETIAWINNVSATDPKKPWFVYLATPGVHEPHQAPKGYRDKYKGRFDAGWDKYREETFARQKRLGVVPAEAKLPPLPKEVPAWEGLSQDAKKVYARMMENYSAYLEYTDAQIGRVIGAIAAKGQLDNTLIIYIVGDNGASAEGGLEGTVNGIAGLNGIQLGLPGLLAKYDDIGGPETEPNIPVGWAIAADTPFQWTKQVASHFGGTRNPMVISWPKRIRDKGGLRSQFLHCIDVVPTILQAVGLPQPQVVNGVQQKPIEGVTFLSTFDSSGAPEVRTTQYFEMMGNRAIYKEGWFAATRHGIPWMTAGQATGFESDVWQLYDLTKDFTQADSVAALYPEKLKELQAVFDEEARKYNVFPLDDRMAGRFDLSNRPNPLTGLTSFTYGPGVGYIQESAAINTHQGFSITAEVERSSGSAEGVIASMGGKTSGWSLYLRNGRPIFYYNFFSIAGYRAESPGPLPEGKSTVRVEFTPEEKGYGKPAVARLLIDGKQTATVRVERTVPVGYSGEGFDVGADNISAVSPDYKSPFSFNGKIQSVTIAMEK</sequence>
<name>A0A0R3MDG6_9BRAD</name>
<dbReference type="SUPFAM" id="SSF49899">
    <property type="entry name" value="Concanavalin A-like lectins/glucanases"/>
    <property type="match status" value="1"/>
</dbReference>
<feature type="compositionally biased region" description="Polar residues" evidence="5">
    <location>
        <begin position="1"/>
        <end position="14"/>
    </location>
</feature>
<accession>A0A0R3MDG6</accession>
<dbReference type="Pfam" id="PF00884">
    <property type="entry name" value="Sulfatase"/>
    <property type="match status" value="1"/>
</dbReference>
<evidence type="ECO:0000256" key="3">
    <source>
        <dbReference type="ARBA" id="ARBA00022801"/>
    </source>
</evidence>
<evidence type="ECO:0000256" key="5">
    <source>
        <dbReference type="SAM" id="MobiDB-lite"/>
    </source>
</evidence>
<dbReference type="EMBL" id="LLXZ01000002">
    <property type="protein sequence ID" value="KRR15877.1"/>
    <property type="molecule type" value="Genomic_DNA"/>
</dbReference>
<comment type="caution">
    <text evidence="7">The sequence shown here is derived from an EMBL/GenBank/DDBJ whole genome shotgun (WGS) entry which is preliminary data.</text>
</comment>
<dbReference type="InterPro" id="IPR024607">
    <property type="entry name" value="Sulfatase_CS"/>
</dbReference>
<dbReference type="GO" id="GO:0046872">
    <property type="term" value="F:metal ion binding"/>
    <property type="evidence" value="ECO:0007669"/>
    <property type="project" value="UniProtKB-KW"/>
</dbReference>
<feature type="region of interest" description="Disordered" evidence="5">
    <location>
        <begin position="32"/>
        <end position="51"/>
    </location>
</feature>
<dbReference type="SUPFAM" id="SSF53649">
    <property type="entry name" value="Alkaline phosphatase-like"/>
    <property type="match status" value="1"/>
</dbReference>
<dbReference type="PROSITE" id="PS00523">
    <property type="entry name" value="SULFATASE_1"/>
    <property type="match status" value="1"/>
</dbReference>
<feature type="domain" description="Sulfatase N-terminal" evidence="6">
    <location>
        <begin position="57"/>
        <end position="472"/>
    </location>
</feature>
<evidence type="ECO:0000256" key="2">
    <source>
        <dbReference type="ARBA" id="ARBA00022723"/>
    </source>
</evidence>
<dbReference type="OrthoDB" id="9803751at2"/>
<dbReference type="GO" id="GO:0016787">
    <property type="term" value="F:hydrolase activity"/>
    <property type="evidence" value="ECO:0007669"/>
    <property type="project" value="UniProtKB-KW"/>
</dbReference>
<evidence type="ECO:0000256" key="4">
    <source>
        <dbReference type="ARBA" id="ARBA00022837"/>
    </source>
</evidence>
<keyword evidence="8" id="KW-1185">Reference proteome</keyword>
<dbReference type="PANTHER" id="PTHR42693:SF43">
    <property type="entry name" value="BLL2667 PROTEIN"/>
    <property type="match status" value="1"/>
</dbReference>
<organism evidence="7 8">
    <name type="scientific">Bradyrhizobium jicamae</name>
    <dbReference type="NCBI Taxonomy" id="280332"/>
    <lineage>
        <taxon>Bacteria</taxon>
        <taxon>Pseudomonadati</taxon>
        <taxon>Pseudomonadota</taxon>
        <taxon>Alphaproteobacteria</taxon>
        <taxon>Hyphomicrobiales</taxon>
        <taxon>Nitrobacteraceae</taxon>
        <taxon>Bradyrhizobium</taxon>
    </lineage>
</organism>
<evidence type="ECO:0000256" key="1">
    <source>
        <dbReference type="ARBA" id="ARBA00008779"/>
    </source>
</evidence>
<reference evidence="7 8" key="1">
    <citation type="submission" date="2014-03" db="EMBL/GenBank/DDBJ databases">
        <title>Bradyrhizobium valentinum sp. nov., isolated from effective nodules of Lupinus mariae-josephae, a lupine endemic of basic-lime soils in Eastern Spain.</title>
        <authorList>
            <person name="Duran D."/>
            <person name="Rey L."/>
            <person name="Navarro A."/>
            <person name="Busquets A."/>
            <person name="Imperial J."/>
            <person name="Ruiz-Argueso T."/>
        </authorList>
    </citation>
    <scope>NUCLEOTIDE SEQUENCE [LARGE SCALE GENOMIC DNA]</scope>
    <source>
        <strain evidence="7 8">PAC68</strain>
    </source>
</reference>
<dbReference type="InterPro" id="IPR050738">
    <property type="entry name" value="Sulfatase"/>
</dbReference>
<feature type="region of interest" description="Disordered" evidence="5">
    <location>
        <begin position="1"/>
        <end position="26"/>
    </location>
</feature>
<evidence type="ECO:0000313" key="7">
    <source>
        <dbReference type="EMBL" id="KRR15877.1"/>
    </source>
</evidence>
<dbReference type="PANTHER" id="PTHR42693">
    <property type="entry name" value="ARYLSULFATASE FAMILY MEMBER"/>
    <property type="match status" value="1"/>
</dbReference>
<keyword evidence="4" id="KW-0106">Calcium</keyword>
<dbReference type="InterPro" id="IPR013320">
    <property type="entry name" value="ConA-like_dom_sf"/>
</dbReference>
<comment type="similarity">
    <text evidence="1">Belongs to the sulfatase family.</text>
</comment>
<dbReference type="Gene3D" id="3.40.720.10">
    <property type="entry name" value="Alkaline Phosphatase, subunit A"/>
    <property type="match status" value="1"/>
</dbReference>
<dbReference type="InterPro" id="IPR017850">
    <property type="entry name" value="Alkaline_phosphatase_core_sf"/>
</dbReference>
<protein>
    <submittedName>
        <fullName evidence="7">Arylsulfatase</fullName>
    </submittedName>
</protein>
<keyword evidence="3" id="KW-0378">Hydrolase</keyword>
<evidence type="ECO:0000313" key="8">
    <source>
        <dbReference type="Proteomes" id="UP000050863"/>
    </source>
</evidence>
<dbReference type="Gene3D" id="3.30.1120.10">
    <property type="match status" value="1"/>
</dbReference>
<proteinExistence type="inferred from homology"/>
<evidence type="ECO:0000259" key="6">
    <source>
        <dbReference type="Pfam" id="PF00884"/>
    </source>
</evidence>
<dbReference type="InterPro" id="IPR000917">
    <property type="entry name" value="Sulfatase_N"/>
</dbReference>
<dbReference type="AlphaFoldDB" id="A0A0R3MDG6"/>
<dbReference type="STRING" id="280332.CQ12_32530"/>
<keyword evidence="2" id="KW-0479">Metal-binding</keyword>
<dbReference type="CDD" id="cd16025">
    <property type="entry name" value="PAS_like"/>
    <property type="match status" value="1"/>
</dbReference>